<dbReference type="EMBL" id="CARXXK010000001">
    <property type="protein sequence ID" value="CAI6350190.1"/>
    <property type="molecule type" value="Genomic_DNA"/>
</dbReference>
<accession>A0AAV0W2Y9</accession>
<gene>
    <name evidence="2" type="ORF">MEUPH1_LOCUS6681</name>
</gene>
<name>A0AAV0W2Y9_9HEMI</name>
<proteinExistence type="predicted"/>
<organism evidence="2 3">
    <name type="scientific">Macrosiphum euphorbiae</name>
    <name type="common">potato aphid</name>
    <dbReference type="NCBI Taxonomy" id="13131"/>
    <lineage>
        <taxon>Eukaryota</taxon>
        <taxon>Metazoa</taxon>
        <taxon>Ecdysozoa</taxon>
        <taxon>Arthropoda</taxon>
        <taxon>Hexapoda</taxon>
        <taxon>Insecta</taxon>
        <taxon>Pterygota</taxon>
        <taxon>Neoptera</taxon>
        <taxon>Paraneoptera</taxon>
        <taxon>Hemiptera</taxon>
        <taxon>Sternorrhyncha</taxon>
        <taxon>Aphidomorpha</taxon>
        <taxon>Aphidoidea</taxon>
        <taxon>Aphididae</taxon>
        <taxon>Macrosiphini</taxon>
        <taxon>Macrosiphum</taxon>
    </lineage>
</organism>
<sequence length="171" mass="20901">METDRKVRTAVNYYRKNVLKRYFQIWKKYSDHKQSLTVQIPHNSYLDSKPGVQFDYTTLNLRKNDNDQKKKEEVVFPRIVNTNKHLDNEVKEKTIKLRNFIIGRLWEKYSFIAINKRYSRTRNEKIIVEQSQKYNTVSRKNIIIAYSALLLFKITWKIWYRYSNIIIEKKK</sequence>
<comment type="caution">
    <text evidence="2">The sequence shown here is derived from an EMBL/GenBank/DDBJ whole genome shotgun (WGS) entry which is preliminary data.</text>
</comment>
<feature type="transmembrane region" description="Helical" evidence="1">
    <location>
        <begin position="142"/>
        <end position="160"/>
    </location>
</feature>
<dbReference type="AlphaFoldDB" id="A0AAV0W2Y9"/>
<evidence type="ECO:0000313" key="3">
    <source>
        <dbReference type="Proteomes" id="UP001160148"/>
    </source>
</evidence>
<keyword evidence="1" id="KW-0812">Transmembrane</keyword>
<keyword evidence="1" id="KW-0472">Membrane</keyword>
<evidence type="ECO:0000313" key="2">
    <source>
        <dbReference type="EMBL" id="CAI6350190.1"/>
    </source>
</evidence>
<evidence type="ECO:0000256" key="1">
    <source>
        <dbReference type="SAM" id="Phobius"/>
    </source>
</evidence>
<protein>
    <submittedName>
        <fullName evidence="2">Uncharacterized protein</fullName>
    </submittedName>
</protein>
<dbReference type="Proteomes" id="UP001160148">
    <property type="component" value="Unassembled WGS sequence"/>
</dbReference>
<reference evidence="2 3" key="1">
    <citation type="submission" date="2023-01" db="EMBL/GenBank/DDBJ databases">
        <authorList>
            <person name="Whitehead M."/>
        </authorList>
    </citation>
    <scope>NUCLEOTIDE SEQUENCE [LARGE SCALE GENOMIC DNA]</scope>
</reference>
<keyword evidence="3" id="KW-1185">Reference proteome</keyword>
<keyword evidence="1" id="KW-1133">Transmembrane helix</keyword>